<comment type="subcellular location">
    <subcellularLocation>
        <location evidence="1">Cytoplasm</location>
        <location evidence="1">Cytoskeleton</location>
    </subcellularLocation>
</comment>
<comment type="similarity">
    <text evidence="7">Belongs to the TRAFAC class myosin-kinesin ATPase superfamily. Kinesin family.</text>
</comment>
<comment type="caution">
    <text evidence="7">Lacks conserved residue(s) required for the propagation of feature annotation.</text>
</comment>
<dbReference type="GO" id="GO:0005524">
    <property type="term" value="F:ATP binding"/>
    <property type="evidence" value="ECO:0007669"/>
    <property type="project" value="UniProtKB-KW"/>
</dbReference>
<dbReference type="GO" id="GO:0007018">
    <property type="term" value="P:microtubule-based movement"/>
    <property type="evidence" value="ECO:0007669"/>
    <property type="project" value="InterPro"/>
</dbReference>
<dbReference type="PANTHER" id="PTHR47968:SF75">
    <property type="entry name" value="CENTROMERE-ASSOCIATED PROTEIN E"/>
    <property type="match status" value="1"/>
</dbReference>
<dbReference type="Proteomes" id="UP001381693">
    <property type="component" value="Unassembled WGS sequence"/>
</dbReference>
<evidence type="ECO:0000256" key="7">
    <source>
        <dbReference type="PROSITE-ProRule" id="PRU00283"/>
    </source>
</evidence>
<dbReference type="GO" id="GO:0000278">
    <property type="term" value="P:mitotic cell cycle"/>
    <property type="evidence" value="ECO:0007669"/>
    <property type="project" value="TreeGrafter"/>
</dbReference>
<dbReference type="PROSITE" id="PS50067">
    <property type="entry name" value="KINESIN_MOTOR_2"/>
    <property type="match status" value="1"/>
</dbReference>
<dbReference type="InterPro" id="IPR027417">
    <property type="entry name" value="P-loop_NTPase"/>
</dbReference>
<name>A0AAN8XBV9_HALRR</name>
<dbReference type="SMART" id="SM00129">
    <property type="entry name" value="KISc"/>
    <property type="match status" value="1"/>
</dbReference>
<evidence type="ECO:0000256" key="3">
    <source>
        <dbReference type="ARBA" id="ARBA00022840"/>
    </source>
</evidence>
<dbReference type="Pfam" id="PF00225">
    <property type="entry name" value="Kinesin"/>
    <property type="match status" value="1"/>
</dbReference>
<keyword evidence="6" id="KW-0206">Cytoskeleton</keyword>
<evidence type="ECO:0000256" key="4">
    <source>
        <dbReference type="ARBA" id="ARBA00023054"/>
    </source>
</evidence>
<feature type="non-terminal residue" evidence="9">
    <location>
        <position position="1"/>
    </location>
</feature>
<accession>A0AAN8XBV9</accession>
<evidence type="ECO:0000313" key="10">
    <source>
        <dbReference type="Proteomes" id="UP001381693"/>
    </source>
</evidence>
<keyword evidence="2" id="KW-0547">Nucleotide-binding</keyword>
<dbReference type="EMBL" id="JAXCGZ010004637">
    <property type="protein sequence ID" value="KAK7081600.1"/>
    <property type="molecule type" value="Genomic_DNA"/>
</dbReference>
<evidence type="ECO:0000313" key="9">
    <source>
        <dbReference type="EMBL" id="KAK7081600.1"/>
    </source>
</evidence>
<evidence type="ECO:0000256" key="1">
    <source>
        <dbReference type="ARBA" id="ARBA00004245"/>
    </source>
</evidence>
<dbReference type="InterPro" id="IPR027640">
    <property type="entry name" value="Kinesin-like_fam"/>
</dbReference>
<keyword evidence="4" id="KW-0175">Coiled coil</keyword>
<comment type="caution">
    <text evidence="9">The sequence shown here is derived from an EMBL/GenBank/DDBJ whole genome shotgun (WGS) entry which is preliminary data.</text>
</comment>
<keyword evidence="10" id="KW-1185">Reference proteome</keyword>
<dbReference type="GO" id="GO:0003777">
    <property type="term" value="F:microtubule motor activity"/>
    <property type="evidence" value="ECO:0007669"/>
    <property type="project" value="InterPro"/>
</dbReference>
<reference evidence="9 10" key="1">
    <citation type="submission" date="2023-11" db="EMBL/GenBank/DDBJ databases">
        <title>Halocaridina rubra genome assembly.</title>
        <authorList>
            <person name="Smith C."/>
        </authorList>
    </citation>
    <scope>NUCLEOTIDE SEQUENCE [LARGE SCALE GENOMIC DNA]</scope>
    <source>
        <strain evidence="9">EP-1</strain>
        <tissue evidence="9">Whole</tissue>
    </source>
</reference>
<dbReference type="Gene3D" id="3.40.850.10">
    <property type="entry name" value="Kinesin motor domain"/>
    <property type="match status" value="1"/>
</dbReference>
<dbReference type="PRINTS" id="PR00380">
    <property type="entry name" value="KINESINHEAVY"/>
</dbReference>
<dbReference type="InterPro" id="IPR036961">
    <property type="entry name" value="Kinesin_motor_dom_sf"/>
</dbReference>
<keyword evidence="5" id="KW-0505">Motor protein</keyword>
<organism evidence="9 10">
    <name type="scientific">Halocaridina rubra</name>
    <name type="common">Hawaiian red shrimp</name>
    <dbReference type="NCBI Taxonomy" id="373956"/>
    <lineage>
        <taxon>Eukaryota</taxon>
        <taxon>Metazoa</taxon>
        <taxon>Ecdysozoa</taxon>
        <taxon>Arthropoda</taxon>
        <taxon>Crustacea</taxon>
        <taxon>Multicrustacea</taxon>
        <taxon>Malacostraca</taxon>
        <taxon>Eumalacostraca</taxon>
        <taxon>Eucarida</taxon>
        <taxon>Decapoda</taxon>
        <taxon>Pleocyemata</taxon>
        <taxon>Caridea</taxon>
        <taxon>Atyoidea</taxon>
        <taxon>Atyidae</taxon>
        <taxon>Halocaridina</taxon>
    </lineage>
</organism>
<dbReference type="PANTHER" id="PTHR47968">
    <property type="entry name" value="CENTROMERE PROTEIN E"/>
    <property type="match status" value="1"/>
</dbReference>
<dbReference type="GO" id="GO:0008017">
    <property type="term" value="F:microtubule binding"/>
    <property type="evidence" value="ECO:0007669"/>
    <property type="project" value="InterPro"/>
</dbReference>
<keyword evidence="3" id="KW-0067">ATP-binding</keyword>
<keyword evidence="6" id="KW-0963">Cytoplasm</keyword>
<evidence type="ECO:0000256" key="6">
    <source>
        <dbReference type="ARBA" id="ARBA00023212"/>
    </source>
</evidence>
<evidence type="ECO:0000256" key="5">
    <source>
        <dbReference type="ARBA" id="ARBA00023175"/>
    </source>
</evidence>
<evidence type="ECO:0000256" key="2">
    <source>
        <dbReference type="ARBA" id="ARBA00022741"/>
    </source>
</evidence>
<dbReference type="InterPro" id="IPR001752">
    <property type="entry name" value="Kinesin_motor_dom"/>
</dbReference>
<dbReference type="GO" id="GO:0005874">
    <property type="term" value="C:microtubule"/>
    <property type="evidence" value="ECO:0007669"/>
    <property type="project" value="TreeGrafter"/>
</dbReference>
<gene>
    <name evidence="9" type="ORF">SK128_019045</name>
</gene>
<sequence length="174" mass="18830">ILESRERSEGDDSDVAVTVSHLNLVDIAGSENASQTGSTGDRLKEGGFINISLFMLGRVISQLSEGEHFVNFRDSKLTRILQLSLGGNAKTAVVYTVTLVGIEQTHSTPRSASRAKAVKNKPVVIEVLSDAALLKQYAMEIKTLQNSLAKERSTDKAQEVDKVILAWSSCSLVL</sequence>
<proteinExistence type="inferred from homology"/>
<dbReference type="AlphaFoldDB" id="A0AAN8XBV9"/>
<evidence type="ECO:0000259" key="8">
    <source>
        <dbReference type="PROSITE" id="PS50067"/>
    </source>
</evidence>
<protein>
    <recommendedName>
        <fullName evidence="8">Kinesin motor domain-containing protein</fullName>
    </recommendedName>
</protein>
<feature type="domain" description="Kinesin motor" evidence="8">
    <location>
        <begin position="1"/>
        <end position="118"/>
    </location>
</feature>
<dbReference type="SUPFAM" id="SSF52540">
    <property type="entry name" value="P-loop containing nucleoside triphosphate hydrolases"/>
    <property type="match status" value="1"/>
</dbReference>